<keyword evidence="2" id="KW-0732">Signal</keyword>
<accession>A0ABV6HPA1</accession>
<evidence type="ECO:0000256" key="2">
    <source>
        <dbReference type="SAM" id="SignalP"/>
    </source>
</evidence>
<feature type="chain" id="PRO_5046987969" evidence="2">
    <location>
        <begin position="27"/>
        <end position="90"/>
    </location>
</feature>
<reference evidence="3 4" key="1">
    <citation type="submission" date="2024-09" db="EMBL/GenBank/DDBJ databases">
        <authorList>
            <person name="Sun Q."/>
            <person name="Mori K."/>
        </authorList>
    </citation>
    <scope>NUCLEOTIDE SEQUENCE [LARGE SCALE GENOMIC DNA]</scope>
    <source>
        <strain evidence="3 4">CCM 7765</strain>
    </source>
</reference>
<evidence type="ECO:0000313" key="4">
    <source>
        <dbReference type="Proteomes" id="UP001589774"/>
    </source>
</evidence>
<protein>
    <submittedName>
        <fullName evidence="3">Uncharacterized protein</fullName>
    </submittedName>
</protein>
<dbReference type="EMBL" id="JBHLWO010000002">
    <property type="protein sequence ID" value="MFC0320720.1"/>
    <property type="molecule type" value="Genomic_DNA"/>
</dbReference>
<dbReference type="Proteomes" id="UP001589774">
    <property type="component" value="Unassembled WGS sequence"/>
</dbReference>
<evidence type="ECO:0000313" key="3">
    <source>
        <dbReference type="EMBL" id="MFC0320720.1"/>
    </source>
</evidence>
<gene>
    <name evidence="3" type="ORF">ACFFI0_20510</name>
</gene>
<keyword evidence="4" id="KW-1185">Reference proteome</keyword>
<feature type="region of interest" description="Disordered" evidence="1">
    <location>
        <begin position="69"/>
        <end position="90"/>
    </location>
</feature>
<dbReference type="RefSeq" id="WP_377477631.1">
    <property type="nucleotide sequence ID" value="NZ_JBHLWO010000002.1"/>
</dbReference>
<organism evidence="3 4">
    <name type="scientific">Olivibacter oleidegradans</name>
    <dbReference type="NCBI Taxonomy" id="760123"/>
    <lineage>
        <taxon>Bacteria</taxon>
        <taxon>Pseudomonadati</taxon>
        <taxon>Bacteroidota</taxon>
        <taxon>Sphingobacteriia</taxon>
        <taxon>Sphingobacteriales</taxon>
        <taxon>Sphingobacteriaceae</taxon>
        <taxon>Olivibacter</taxon>
    </lineage>
</organism>
<sequence length="90" mass="9720">MMKKVFRKLNALALVGSLVAGGVAYAANVNQDEPNVYFDSSDAQWKDLAGMEEGTDYLCDTEINQSCVGHRANPTAPVTNIEPGQFTPLN</sequence>
<proteinExistence type="predicted"/>
<evidence type="ECO:0000256" key="1">
    <source>
        <dbReference type="SAM" id="MobiDB-lite"/>
    </source>
</evidence>
<name>A0ABV6HPA1_9SPHI</name>
<comment type="caution">
    <text evidence="3">The sequence shown here is derived from an EMBL/GenBank/DDBJ whole genome shotgun (WGS) entry which is preliminary data.</text>
</comment>
<feature type="signal peptide" evidence="2">
    <location>
        <begin position="1"/>
        <end position="26"/>
    </location>
</feature>